<evidence type="ECO:0000256" key="19">
    <source>
        <dbReference type="SAM" id="SignalP"/>
    </source>
</evidence>
<feature type="transmembrane region" description="Helical" evidence="18">
    <location>
        <begin position="562"/>
        <end position="584"/>
    </location>
</feature>
<feature type="region of interest" description="Disordered" evidence="17">
    <location>
        <begin position="595"/>
        <end position="634"/>
    </location>
</feature>
<feature type="compositionally biased region" description="Low complexity" evidence="17">
    <location>
        <begin position="597"/>
        <end position="614"/>
    </location>
</feature>
<reference evidence="23" key="2">
    <citation type="submission" date="2023-06" db="EMBL/GenBank/DDBJ databases">
        <authorList>
            <consortium name="Lawrence Berkeley National Laboratory"/>
            <person name="Haridas S."/>
            <person name="Hensen N."/>
            <person name="Bonometti L."/>
            <person name="Westerberg I."/>
            <person name="Brannstrom I.O."/>
            <person name="Guillou S."/>
            <person name="Cros-Aarteil S."/>
            <person name="Calhoun S."/>
            <person name="Kuo A."/>
            <person name="Mondo S."/>
            <person name="Pangilinan J."/>
            <person name="Riley R."/>
            <person name="Labutti K."/>
            <person name="Andreopoulos B."/>
            <person name="Lipzen A."/>
            <person name="Chen C."/>
            <person name="Yanf M."/>
            <person name="Daum C."/>
            <person name="Ng V."/>
            <person name="Clum A."/>
            <person name="Steindorff A."/>
            <person name="Ohm R."/>
            <person name="Martin F."/>
            <person name="Silar P."/>
            <person name="Natvig D."/>
            <person name="Lalanne C."/>
            <person name="Gautier V."/>
            <person name="Ament-Velasquez S.L."/>
            <person name="Kruys A."/>
            <person name="Hutchinson M.I."/>
            <person name="Powell A.J."/>
            <person name="Barry K."/>
            <person name="Miller A.N."/>
            <person name="Grigoriev I.V."/>
            <person name="Debuchy R."/>
            <person name="Gladieux P."/>
            <person name="Thoren M.H."/>
            <person name="Johannesson H."/>
        </authorList>
    </citation>
    <scope>NUCLEOTIDE SEQUENCE</scope>
    <source>
        <strain evidence="23">CBS 560.94</strain>
    </source>
</reference>
<dbReference type="Proteomes" id="UP001278500">
    <property type="component" value="Unassembled WGS sequence"/>
</dbReference>
<keyword evidence="2" id="KW-0813">Transport</keyword>
<evidence type="ECO:0000259" key="22">
    <source>
        <dbReference type="Pfam" id="PF07732"/>
    </source>
</evidence>
<keyword evidence="11" id="KW-0408">Iron</keyword>
<keyword evidence="12" id="KW-0186">Copper</keyword>
<evidence type="ECO:0000313" key="23">
    <source>
        <dbReference type="EMBL" id="KAK3344682.1"/>
    </source>
</evidence>
<dbReference type="FunFam" id="2.60.40.420:FF:000022">
    <property type="entry name" value="FET5p Multicopper oxidase"/>
    <property type="match status" value="1"/>
</dbReference>
<evidence type="ECO:0000256" key="16">
    <source>
        <dbReference type="ARBA" id="ARBA00037814"/>
    </source>
</evidence>
<dbReference type="SUPFAM" id="SSF49503">
    <property type="entry name" value="Cupredoxins"/>
    <property type="match status" value="3"/>
</dbReference>
<evidence type="ECO:0000256" key="13">
    <source>
        <dbReference type="ARBA" id="ARBA00023065"/>
    </source>
</evidence>
<evidence type="ECO:0000256" key="18">
    <source>
        <dbReference type="SAM" id="Phobius"/>
    </source>
</evidence>
<dbReference type="PROSITE" id="PS00080">
    <property type="entry name" value="MULTICOPPER_OXIDASE2"/>
    <property type="match status" value="1"/>
</dbReference>
<feature type="region of interest" description="Disordered" evidence="17">
    <location>
        <begin position="521"/>
        <end position="554"/>
    </location>
</feature>
<keyword evidence="5 18" id="KW-0812">Transmembrane</keyword>
<dbReference type="PROSITE" id="PS00079">
    <property type="entry name" value="MULTICOPPER_OXIDASE1"/>
    <property type="match status" value="1"/>
</dbReference>
<dbReference type="Pfam" id="PF07731">
    <property type="entry name" value="Cu-oxidase_2"/>
    <property type="match status" value="1"/>
</dbReference>
<evidence type="ECO:0000256" key="4">
    <source>
        <dbReference type="ARBA" id="ARBA00022496"/>
    </source>
</evidence>
<evidence type="ECO:0000256" key="8">
    <source>
        <dbReference type="ARBA" id="ARBA00022737"/>
    </source>
</evidence>
<dbReference type="Pfam" id="PF00394">
    <property type="entry name" value="Cu-oxidase"/>
    <property type="match status" value="1"/>
</dbReference>
<keyword evidence="8" id="KW-0677">Repeat</keyword>
<dbReference type="AlphaFoldDB" id="A0AAE0JE59"/>
<evidence type="ECO:0000256" key="17">
    <source>
        <dbReference type="SAM" id="MobiDB-lite"/>
    </source>
</evidence>
<evidence type="ECO:0000256" key="9">
    <source>
        <dbReference type="ARBA" id="ARBA00022989"/>
    </source>
</evidence>
<organism evidence="23 24">
    <name type="scientific">Neurospora tetraspora</name>
    <dbReference type="NCBI Taxonomy" id="94610"/>
    <lineage>
        <taxon>Eukaryota</taxon>
        <taxon>Fungi</taxon>
        <taxon>Dikarya</taxon>
        <taxon>Ascomycota</taxon>
        <taxon>Pezizomycotina</taxon>
        <taxon>Sordariomycetes</taxon>
        <taxon>Sordariomycetidae</taxon>
        <taxon>Sordariales</taxon>
        <taxon>Sordariaceae</taxon>
        <taxon>Neurospora</taxon>
    </lineage>
</organism>
<evidence type="ECO:0000256" key="1">
    <source>
        <dbReference type="ARBA" id="ARBA00010609"/>
    </source>
</evidence>
<sequence length="705" mass="76515">MRMLSLIVLLSITTAAYAATVVYDFNVSWVTANPDGLAERQVIGINNQWPPPRIDVQVGDRLIVNLLNSLGDEDTSLHFHGLFMNGSAHMDGPSMVTQCPVSPGASFTYNFTVDQPGTYWYHSHNKGQYPDGFRGPLVIHDPKTPFQYDQELVLTVSDWYHERMSVLQPRFMSKYNPTGAEPVPNSALMNDTQNLTMPMIPERTYLFRIANIGAFAGQYIWIEDHNMTVVEMDGVYVHPTETSMIYLAAAQRCSFLLKAKKETSRNFPIIASMDTTLFDTIPPSLNPNVTSYLLYNNTAPLTSPSPLDSFTPLDDTHLRPHDNVGILPLPDQAITLNISMNNLASGANYAFFNNITYVPPLVPTLYTVLSSPNSSQMTTNPSIYGTYTHPYILSHNSIIQLVLNNLDSGRHPFHLHGHNFQILHRSGPDEGPWSRSGNESSYNHEAPPMRRDTLLVEPNGNAVIRFKADNPGVWLFHCHIEWHIISGLVVTFVEAPSVLQQTLEIPEDHYAACKSKNRVIPTEGNAAGRGDSNGGDPKQWLVLDGEPKPPGELHSGFTGGGIAALVMSCLAGILGVAVVAWYGFSEPVSAEPINSPAGAAGESGSSSGSGSESGVYPDADSAEKSVENSGGGLFDGAGAMKTPISVVKIKRGTEAVESEALSFGSEEEAVNAVGRGMGMARRSGGEVNKKGKKGEGVDVDAITRV</sequence>
<keyword evidence="6" id="KW-0479">Metal-binding</keyword>
<dbReference type="PANTHER" id="PTHR11709:SF361">
    <property type="entry name" value="IRON TRANSPORT MULTICOPPER OXIDASE FET3"/>
    <property type="match status" value="1"/>
</dbReference>
<dbReference type="InterPro" id="IPR011706">
    <property type="entry name" value="Cu-oxidase_C"/>
</dbReference>
<dbReference type="RefSeq" id="XP_062681295.1">
    <property type="nucleotide sequence ID" value="XM_062824682.1"/>
</dbReference>
<evidence type="ECO:0000256" key="5">
    <source>
        <dbReference type="ARBA" id="ARBA00022692"/>
    </source>
</evidence>
<dbReference type="EMBL" id="JAUEPP010000004">
    <property type="protein sequence ID" value="KAK3344682.1"/>
    <property type="molecule type" value="Genomic_DNA"/>
</dbReference>
<dbReference type="CDD" id="cd13851">
    <property type="entry name" value="CuRO_1_Fet3p"/>
    <property type="match status" value="1"/>
</dbReference>
<comment type="similarity">
    <text evidence="1">Belongs to the multicopper oxidase family.</text>
</comment>
<evidence type="ECO:0000256" key="12">
    <source>
        <dbReference type="ARBA" id="ARBA00023008"/>
    </source>
</evidence>
<dbReference type="Gene3D" id="2.60.40.420">
    <property type="entry name" value="Cupredoxins - blue copper proteins"/>
    <property type="match status" value="3"/>
</dbReference>
<dbReference type="PANTHER" id="PTHR11709">
    <property type="entry name" value="MULTI-COPPER OXIDASE"/>
    <property type="match status" value="1"/>
</dbReference>
<gene>
    <name evidence="23" type="ORF">B0H65DRAFT_427367</name>
</gene>
<feature type="chain" id="PRO_5041946277" evidence="19">
    <location>
        <begin position="19"/>
        <end position="705"/>
    </location>
</feature>
<feature type="domain" description="Plastocyanin-like" evidence="22">
    <location>
        <begin position="27"/>
        <end position="143"/>
    </location>
</feature>
<feature type="region of interest" description="Disordered" evidence="17">
    <location>
        <begin position="681"/>
        <end position="705"/>
    </location>
</feature>
<dbReference type="FunFam" id="2.60.40.420:FF:000024">
    <property type="entry name" value="FET5p Multicopper oxidase"/>
    <property type="match status" value="1"/>
</dbReference>
<dbReference type="CDD" id="cd13899">
    <property type="entry name" value="CuRO_3_Fet3p"/>
    <property type="match status" value="1"/>
</dbReference>
<proteinExistence type="inferred from homology"/>
<evidence type="ECO:0000256" key="10">
    <source>
        <dbReference type="ARBA" id="ARBA00023002"/>
    </source>
</evidence>
<keyword evidence="7 19" id="KW-0732">Signal</keyword>
<evidence type="ECO:0000259" key="21">
    <source>
        <dbReference type="Pfam" id="PF07731"/>
    </source>
</evidence>
<keyword evidence="13" id="KW-0406">Ion transport</keyword>
<dbReference type="InterPro" id="IPR001117">
    <property type="entry name" value="Cu-oxidase_2nd"/>
</dbReference>
<evidence type="ECO:0000256" key="7">
    <source>
        <dbReference type="ARBA" id="ARBA00022729"/>
    </source>
</evidence>
<dbReference type="GO" id="GO:0033573">
    <property type="term" value="C:high-affinity iron permease complex"/>
    <property type="evidence" value="ECO:0007669"/>
    <property type="project" value="TreeGrafter"/>
</dbReference>
<feature type="signal peptide" evidence="19">
    <location>
        <begin position="1"/>
        <end position="18"/>
    </location>
</feature>
<comment type="subcellular location">
    <subcellularLocation>
        <location evidence="16">Cell membrane</location>
        <topology evidence="16">Single-pass type I membrane protein</topology>
        <orientation evidence="16">Extracellular side</orientation>
    </subcellularLocation>
</comment>
<feature type="domain" description="Plastocyanin-like" evidence="21">
    <location>
        <begin position="357"/>
        <end position="496"/>
    </location>
</feature>
<keyword evidence="3" id="KW-1003">Cell membrane</keyword>
<dbReference type="GO" id="GO:0004322">
    <property type="term" value="F:ferroxidase activity"/>
    <property type="evidence" value="ECO:0007669"/>
    <property type="project" value="TreeGrafter"/>
</dbReference>
<evidence type="ECO:0000256" key="6">
    <source>
        <dbReference type="ARBA" id="ARBA00022723"/>
    </source>
</evidence>
<dbReference type="InterPro" id="IPR044130">
    <property type="entry name" value="CuRO_2_Fet3-like"/>
</dbReference>
<evidence type="ECO:0000256" key="2">
    <source>
        <dbReference type="ARBA" id="ARBA00022448"/>
    </source>
</evidence>
<comment type="caution">
    <text evidence="23">The sequence shown here is derived from an EMBL/GenBank/DDBJ whole genome shotgun (WGS) entry which is preliminary data.</text>
</comment>
<dbReference type="InterPro" id="IPR011707">
    <property type="entry name" value="Cu-oxidase-like_N"/>
</dbReference>
<evidence type="ECO:0000259" key="20">
    <source>
        <dbReference type="Pfam" id="PF00394"/>
    </source>
</evidence>
<evidence type="ECO:0000256" key="14">
    <source>
        <dbReference type="ARBA" id="ARBA00023136"/>
    </source>
</evidence>
<keyword evidence="9 18" id="KW-1133">Transmembrane helix</keyword>
<name>A0AAE0JE59_9PEZI</name>
<dbReference type="InterPro" id="IPR045087">
    <property type="entry name" value="Cu-oxidase_fam"/>
</dbReference>
<feature type="compositionally biased region" description="Basic and acidic residues" evidence="17">
    <location>
        <begin position="683"/>
        <end position="705"/>
    </location>
</feature>
<dbReference type="Pfam" id="PF07732">
    <property type="entry name" value="Cu-oxidase_3"/>
    <property type="match status" value="1"/>
</dbReference>
<protein>
    <submittedName>
        <fullName evidence="23">Cupredoxin</fullName>
    </submittedName>
</protein>
<evidence type="ECO:0000256" key="3">
    <source>
        <dbReference type="ARBA" id="ARBA00022475"/>
    </source>
</evidence>
<dbReference type="GO" id="GO:0033215">
    <property type="term" value="P:reductive iron assimilation"/>
    <property type="evidence" value="ECO:0007669"/>
    <property type="project" value="TreeGrafter"/>
</dbReference>
<dbReference type="InterPro" id="IPR008972">
    <property type="entry name" value="Cupredoxin"/>
</dbReference>
<evidence type="ECO:0000313" key="24">
    <source>
        <dbReference type="Proteomes" id="UP001278500"/>
    </source>
</evidence>
<keyword evidence="14 18" id="KW-0472">Membrane</keyword>
<dbReference type="GeneID" id="87861836"/>
<dbReference type="GO" id="GO:0005507">
    <property type="term" value="F:copper ion binding"/>
    <property type="evidence" value="ECO:0007669"/>
    <property type="project" value="InterPro"/>
</dbReference>
<evidence type="ECO:0000256" key="15">
    <source>
        <dbReference type="ARBA" id="ARBA00023180"/>
    </source>
</evidence>
<dbReference type="PROSITE" id="PS50890">
    <property type="entry name" value="PUA"/>
    <property type="match status" value="1"/>
</dbReference>
<feature type="domain" description="Plastocyanin-like" evidence="20">
    <location>
        <begin position="151"/>
        <end position="297"/>
    </location>
</feature>
<keyword evidence="10" id="KW-0560">Oxidoreductase</keyword>
<evidence type="ECO:0000256" key="11">
    <source>
        <dbReference type="ARBA" id="ARBA00023004"/>
    </source>
</evidence>
<dbReference type="InterPro" id="IPR002355">
    <property type="entry name" value="Cu_oxidase_Cu_BS"/>
</dbReference>
<keyword evidence="24" id="KW-1185">Reference proteome</keyword>
<keyword evidence="4" id="KW-0410">Iron transport</keyword>
<reference evidence="23" key="1">
    <citation type="journal article" date="2023" name="Mol. Phylogenet. Evol.">
        <title>Genome-scale phylogeny and comparative genomics of the fungal order Sordariales.</title>
        <authorList>
            <person name="Hensen N."/>
            <person name="Bonometti L."/>
            <person name="Westerberg I."/>
            <person name="Brannstrom I.O."/>
            <person name="Guillou S."/>
            <person name="Cros-Aarteil S."/>
            <person name="Calhoun S."/>
            <person name="Haridas S."/>
            <person name="Kuo A."/>
            <person name="Mondo S."/>
            <person name="Pangilinan J."/>
            <person name="Riley R."/>
            <person name="LaButti K."/>
            <person name="Andreopoulos B."/>
            <person name="Lipzen A."/>
            <person name="Chen C."/>
            <person name="Yan M."/>
            <person name="Daum C."/>
            <person name="Ng V."/>
            <person name="Clum A."/>
            <person name="Steindorff A."/>
            <person name="Ohm R.A."/>
            <person name="Martin F."/>
            <person name="Silar P."/>
            <person name="Natvig D.O."/>
            <person name="Lalanne C."/>
            <person name="Gautier V."/>
            <person name="Ament-Velasquez S.L."/>
            <person name="Kruys A."/>
            <person name="Hutchinson M.I."/>
            <person name="Powell A.J."/>
            <person name="Barry K."/>
            <person name="Miller A.N."/>
            <person name="Grigoriev I.V."/>
            <person name="Debuchy R."/>
            <person name="Gladieux P."/>
            <person name="Hiltunen Thoren M."/>
            <person name="Johannesson H."/>
        </authorList>
    </citation>
    <scope>NUCLEOTIDE SEQUENCE</scope>
    <source>
        <strain evidence="23">CBS 560.94</strain>
    </source>
</reference>
<dbReference type="FunFam" id="2.60.40.420:FF:000025">
    <property type="entry name" value="FET5p Multicopper oxidase"/>
    <property type="match status" value="1"/>
</dbReference>
<dbReference type="CDD" id="cd13877">
    <property type="entry name" value="CuRO_2_Fet3p_like"/>
    <property type="match status" value="1"/>
</dbReference>
<accession>A0AAE0JE59</accession>
<dbReference type="GO" id="GO:0010106">
    <property type="term" value="P:cellular response to iron ion starvation"/>
    <property type="evidence" value="ECO:0007669"/>
    <property type="project" value="TreeGrafter"/>
</dbReference>
<dbReference type="InterPro" id="IPR033138">
    <property type="entry name" value="Cu_oxidase_CS"/>
</dbReference>
<keyword evidence="15" id="KW-0325">Glycoprotein</keyword>